<keyword evidence="2" id="KW-1185">Reference proteome</keyword>
<dbReference type="InterPro" id="IPR011458">
    <property type="entry name" value="DUF1564"/>
</dbReference>
<accession>A0ABN6KHZ2</accession>
<name>A0ABN6KHZ2_9LEPT</name>
<dbReference type="Proteomes" id="UP000245263">
    <property type="component" value="Chromosome 2"/>
</dbReference>
<protein>
    <recommendedName>
        <fullName evidence="3">DUF1564 family protein</fullName>
    </recommendedName>
</protein>
<reference evidence="1 2" key="1">
    <citation type="submission" date="2021-08" db="EMBL/GenBank/DDBJ databases">
        <title>Complete genome sequence of Leptospira kobayashii strain E30.</title>
        <authorList>
            <person name="Nakao R."/>
            <person name="Nakamura S."/>
            <person name="Masuzawa T."/>
            <person name="Koizumi N."/>
        </authorList>
    </citation>
    <scope>NUCLEOTIDE SEQUENCE [LARGE SCALE GENOMIC DNA]</scope>
    <source>
        <strain evidence="1 2">E30</strain>
    </source>
</reference>
<dbReference type="Pfam" id="PF07600">
    <property type="entry name" value="DUF1564"/>
    <property type="match status" value="1"/>
</dbReference>
<evidence type="ECO:0000313" key="2">
    <source>
        <dbReference type="Proteomes" id="UP000245263"/>
    </source>
</evidence>
<dbReference type="EMBL" id="AP025029">
    <property type="protein sequence ID" value="BDA80929.1"/>
    <property type="molecule type" value="Genomic_DNA"/>
</dbReference>
<gene>
    <name evidence="1" type="ORF">LPTSP3_g38590</name>
</gene>
<sequence>MMVMDFFEFLEFERVSKRLSSDEAEISARLVKPFSSCSTSFLIASGFDLKKGNPKITYSTVIRNLLEDSAYFIYHGFFPKRKGKVTRTYQKQGLDLKKVTFRIDERYLIEMDLMASALSISRSHLLGLLLEWREMGWLAMVREFGIVRGTPFLRSVRLTQTYDLKTDRYPTFKAELLHNANSS</sequence>
<proteinExistence type="predicted"/>
<evidence type="ECO:0000313" key="1">
    <source>
        <dbReference type="EMBL" id="BDA80929.1"/>
    </source>
</evidence>
<evidence type="ECO:0008006" key="3">
    <source>
        <dbReference type="Google" id="ProtNLM"/>
    </source>
</evidence>
<organism evidence="1 2">
    <name type="scientific">Leptospira kobayashii</name>
    <dbReference type="NCBI Taxonomy" id="1917830"/>
    <lineage>
        <taxon>Bacteria</taxon>
        <taxon>Pseudomonadati</taxon>
        <taxon>Spirochaetota</taxon>
        <taxon>Spirochaetia</taxon>
        <taxon>Leptospirales</taxon>
        <taxon>Leptospiraceae</taxon>
        <taxon>Leptospira</taxon>
    </lineage>
</organism>